<keyword evidence="3" id="KW-0949">S-adenosyl-L-methionine</keyword>
<dbReference type="InterPro" id="IPR002935">
    <property type="entry name" value="SAM_O-MeTrfase"/>
</dbReference>
<evidence type="ECO:0000313" key="4">
    <source>
        <dbReference type="EMBL" id="NQE34624.1"/>
    </source>
</evidence>
<dbReference type="Proteomes" id="UP000702425">
    <property type="component" value="Unassembled WGS sequence"/>
</dbReference>
<sequence length="232" mass="25701">MANSTLGLENQLYDYLLSISLREPDILASLREETAKHPRAMMQIAPEQGQFMEMLVQLMGATKTIEIGVFTGYSSLCVALALPSNGQIIACDVSEEYTAIARRYWEAAGVANKISLQLGPAINTLDKLIAEGQAGTFDFAFIDADKENYEAYFERSLQLVRNGGLVVIDNVLWSGRVADPQVQDESTTAIRTFNDKLRNDPRVTLSVVPIGDGLTLALKRRWATMMEPEQHN</sequence>
<dbReference type="Pfam" id="PF01596">
    <property type="entry name" value="Methyltransf_3"/>
    <property type="match status" value="1"/>
</dbReference>
<protein>
    <submittedName>
        <fullName evidence="4">O-methyltransferase</fullName>
        <ecNumber evidence="4">2.1.1.-</ecNumber>
    </submittedName>
</protein>
<evidence type="ECO:0000313" key="5">
    <source>
        <dbReference type="Proteomes" id="UP000702425"/>
    </source>
</evidence>
<evidence type="ECO:0000256" key="2">
    <source>
        <dbReference type="ARBA" id="ARBA00022679"/>
    </source>
</evidence>
<name>A0ABX2CWB2_9CYAN</name>
<dbReference type="InterPro" id="IPR050362">
    <property type="entry name" value="Cation-dep_OMT"/>
</dbReference>
<dbReference type="GO" id="GO:0032259">
    <property type="term" value="P:methylation"/>
    <property type="evidence" value="ECO:0007669"/>
    <property type="project" value="UniProtKB-KW"/>
</dbReference>
<reference evidence="4 5" key="1">
    <citation type="journal article" date="2020" name="Sci. Rep.">
        <title>A novel cyanobacterial geosmin producer, revising GeoA distribution and dispersion patterns in Bacteria.</title>
        <authorList>
            <person name="Churro C."/>
            <person name="Semedo-Aguiar A.P."/>
            <person name="Silva A.D."/>
            <person name="Pereira-Leal J.B."/>
            <person name="Leite R.B."/>
        </authorList>
    </citation>
    <scope>NUCLEOTIDE SEQUENCE [LARGE SCALE GENOMIC DNA]</scope>
    <source>
        <strain evidence="4 5">IPMA8</strain>
    </source>
</reference>
<evidence type="ECO:0000256" key="3">
    <source>
        <dbReference type="ARBA" id="ARBA00022691"/>
    </source>
</evidence>
<keyword evidence="1 4" id="KW-0489">Methyltransferase</keyword>
<dbReference type="PANTHER" id="PTHR10509:SF14">
    <property type="entry name" value="CAFFEOYL-COA O-METHYLTRANSFERASE 3-RELATED"/>
    <property type="match status" value="1"/>
</dbReference>
<gene>
    <name evidence="4" type="ORF">E5S67_02352</name>
</gene>
<proteinExistence type="predicted"/>
<comment type="caution">
    <text evidence="4">The sequence shown here is derived from an EMBL/GenBank/DDBJ whole genome shotgun (WGS) entry which is preliminary data.</text>
</comment>
<dbReference type="SUPFAM" id="SSF53335">
    <property type="entry name" value="S-adenosyl-L-methionine-dependent methyltransferases"/>
    <property type="match status" value="1"/>
</dbReference>
<organism evidence="4 5">
    <name type="scientific">Microcoleus asticus IPMA8</name>
    <dbReference type="NCBI Taxonomy" id="2563858"/>
    <lineage>
        <taxon>Bacteria</taxon>
        <taxon>Bacillati</taxon>
        <taxon>Cyanobacteriota</taxon>
        <taxon>Cyanophyceae</taxon>
        <taxon>Oscillatoriophycideae</taxon>
        <taxon>Oscillatoriales</taxon>
        <taxon>Microcoleaceae</taxon>
        <taxon>Microcoleus</taxon>
        <taxon>Microcoleus asticus</taxon>
    </lineage>
</organism>
<evidence type="ECO:0000256" key="1">
    <source>
        <dbReference type="ARBA" id="ARBA00022603"/>
    </source>
</evidence>
<keyword evidence="5" id="KW-1185">Reference proteome</keyword>
<dbReference type="RefSeq" id="WP_172187324.1">
    <property type="nucleotide sequence ID" value="NZ_CAWPPK010000247.1"/>
</dbReference>
<dbReference type="PROSITE" id="PS51682">
    <property type="entry name" value="SAM_OMT_I"/>
    <property type="match status" value="1"/>
</dbReference>
<dbReference type="GO" id="GO:0008168">
    <property type="term" value="F:methyltransferase activity"/>
    <property type="evidence" value="ECO:0007669"/>
    <property type="project" value="UniProtKB-KW"/>
</dbReference>
<dbReference type="EC" id="2.1.1.-" evidence="4"/>
<accession>A0ABX2CWB2</accession>
<dbReference type="InterPro" id="IPR029063">
    <property type="entry name" value="SAM-dependent_MTases_sf"/>
</dbReference>
<dbReference type="Gene3D" id="3.40.50.150">
    <property type="entry name" value="Vaccinia Virus protein VP39"/>
    <property type="match status" value="1"/>
</dbReference>
<dbReference type="CDD" id="cd02440">
    <property type="entry name" value="AdoMet_MTases"/>
    <property type="match status" value="1"/>
</dbReference>
<keyword evidence="2 4" id="KW-0808">Transferase</keyword>
<dbReference type="PANTHER" id="PTHR10509">
    <property type="entry name" value="O-METHYLTRANSFERASE-RELATED"/>
    <property type="match status" value="1"/>
</dbReference>
<dbReference type="EMBL" id="SRRZ01000035">
    <property type="protein sequence ID" value="NQE34624.1"/>
    <property type="molecule type" value="Genomic_DNA"/>
</dbReference>